<dbReference type="PANTHER" id="PTHR11564:SF5">
    <property type="entry name" value="SIGNAL RECOGNITION PARTICLE SUBUNIT SRP54"/>
    <property type="match status" value="1"/>
</dbReference>
<feature type="binding site" evidence="9">
    <location>
        <begin position="109"/>
        <end position="116"/>
    </location>
    <ligand>
        <name>GTP</name>
        <dbReference type="ChEBI" id="CHEBI:37565"/>
    </ligand>
</feature>
<dbReference type="AlphaFoldDB" id="A0A0M6WXA5"/>
<comment type="similarity">
    <text evidence="1 9">Belongs to the GTP-binding SRP family. SRP54 subfamily.</text>
</comment>
<evidence type="ECO:0000256" key="3">
    <source>
        <dbReference type="ARBA" id="ARBA00022801"/>
    </source>
</evidence>
<keyword evidence="5 9" id="KW-0342">GTP-binding</keyword>
<dbReference type="Gene3D" id="1.10.260.30">
    <property type="entry name" value="Signal recognition particle, SRP54 subunit, M-domain"/>
    <property type="match status" value="1"/>
</dbReference>
<evidence type="ECO:0000256" key="1">
    <source>
        <dbReference type="ARBA" id="ARBA00005450"/>
    </source>
</evidence>
<dbReference type="InterPro" id="IPR003593">
    <property type="entry name" value="AAA+_ATPase"/>
</dbReference>
<keyword evidence="6 9" id="KW-0733">Signal recognition particle</keyword>
<keyword evidence="4 9" id="KW-0694">RNA-binding</keyword>
<dbReference type="RefSeq" id="WP_055068462.1">
    <property type="nucleotide sequence ID" value="NZ_CP173697.1"/>
</dbReference>
<dbReference type="FunFam" id="3.40.50.300:FF:000022">
    <property type="entry name" value="Signal recognition particle 54 kDa subunit"/>
    <property type="match status" value="1"/>
</dbReference>
<dbReference type="HAMAP" id="MF_00306">
    <property type="entry name" value="SRP54"/>
    <property type="match status" value="1"/>
</dbReference>
<reference evidence="14" key="1">
    <citation type="submission" date="2015-05" db="EMBL/GenBank/DDBJ databases">
        <authorList>
            <consortium name="Pathogen Informatics"/>
        </authorList>
    </citation>
    <scope>NUCLEOTIDE SEQUENCE [LARGE SCALE GENOMIC DNA]</scope>
    <source>
        <strain evidence="14">M72</strain>
    </source>
</reference>
<dbReference type="EC" id="3.6.5.4" evidence="9"/>
<dbReference type="GO" id="GO:0008312">
    <property type="term" value="F:7S RNA binding"/>
    <property type="evidence" value="ECO:0007669"/>
    <property type="project" value="InterPro"/>
</dbReference>
<dbReference type="GO" id="GO:0006614">
    <property type="term" value="P:SRP-dependent cotranslational protein targeting to membrane"/>
    <property type="evidence" value="ECO:0007669"/>
    <property type="project" value="InterPro"/>
</dbReference>
<dbReference type="GeneID" id="99747056"/>
<dbReference type="InterPro" id="IPR004125">
    <property type="entry name" value="Signal_recog_particle_SRP54_M"/>
</dbReference>
<dbReference type="PROSITE" id="PS00300">
    <property type="entry name" value="SRP54"/>
    <property type="match status" value="1"/>
</dbReference>
<dbReference type="Gene3D" id="1.20.120.140">
    <property type="entry name" value="Signal recognition particle SRP54, nucleotide-binding domain"/>
    <property type="match status" value="1"/>
</dbReference>
<dbReference type="NCBIfam" id="TIGR00959">
    <property type="entry name" value="ffh"/>
    <property type="match status" value="1"/>
</dbReference>
<evidence type="ECO:0000256" key="10">
    <source>
        <dbReference type="SAM" id="Coils"/>
    </source>
</evidence>
<dbReference type="OrthoDB" id="9804720at2"/>
<dbReference type="InterPro" id="IPR027417">
    <property type="entry name" value="P-loop_NTPase"/>
</dbReference>
<sequence length="452" mass="49845">MAFDSLSEKLQNVFKNLRSKGRLTEDDVKTALKEVKMALLEADVNFRVVKKFVKDVQERAIGQDVMSGLNPGQMVIKIVNEEMVKLMGSETTEIAFRPGKELTVIMMVGLQGAGKTTTTAKIAGKLKTKGKKTLLAACDVYRPAAIEQLQINGEKQGVEVFAMGNKNKPADIAKAAVEHAKKEDCNVLIIDTAGRLHVDEEMMDELVEIKEAVDVFQTILVVDAMTGQDAVNVASTFNDKIGIDGVVLTKLDGDTRGGAALSIRAVTGKPILYAGMGEKLSDLEQFYPDRMASRILGMGDVLTMIEKAQENLDEEKAKELEQKMRKNEFDFEMYLESMSQMKKMGGLSSLMGMMPGLGLGGGKMPEIDTDEAEKNMRRIEAIIHSMTPQERKNPNLLNPSRKNRIARGAGVQVAEVNRLVKQFEQTKKMMKQMPGMMGGKRGKRGMFKGLPF</sequence>
<dbReference type="SMART" id="SM00382">
    <property type="entry name" value="AAA"/>
    <property type="match status" value="1"/>
</dbReference>
<comment type="function">
    <text evidence="9">Involved in targeting and insertion of nascent membrane proteins into the cytoplasmic membrane. Binds to the hydrophobic signal sequence of the ribosome-nascent chain (RNC) as it emerges from the ribosomes. The SRP-RNC complex is then targeted to the cytoplasmic membrane where it interacts with the SRP receptor FtsY.</text>
</comment>
<evidence type="ECO:0000259" key="12">
    <source>
        <dbReference type="PROSITE" id="PS00300"/>
    </source>
</evidence>
<dbReference type="InterPro" id="IPR022941">
    <property type="entry name" value="SRP54"/>
</dbReference>
<feature type="binding site" evidence="9">
    <location>
        <begin position="191"/>
        <end position="195"/>
    </location>
    <ligand>
        <name>GTP</name>
        <dbReference type="ChEBI" id="CHEBI:37565"/>
    </ligand>
</feature>
<feature type="binding site" evidence="9">
    <location>
        <begin position="249"/>
        <end position="252"/>
    </location>
    <ligand>
        <name>GTP</name>
        <dbReference type="ChEBI" id="CHEBI:37565"/>
    </ligand>
</feature>
<dbReference type="InterPro" id="IPR013822">
    <property type="entry name" value="Signal_recog_particl_SRP54_hlx"/>
</dbReference>
<comment type="subunit">
    <text evidence="9">Part of the signal recognition particle protein translocation system, which is composed of SRP and FtsY.</text>
</comment>
<dbReference type="SUPFAM" id="SSF47446">
    <property type="entry name" value="Signal peptide-binding domain"/>
    <property type="match status" value="1"/>
</dbReference>
<name>A0A0M6WXA5_9FIRM</name>
<dbReference type="InterPro" id="IPR042101">
    <property type="entry name" value="SRP54_N_sf"/>
</dbReference>
<dbReference type="Gene3D" id="3.40.50.300">
    <property type="entry name" value="P-loop containing nucleotide triphosphate hydrolases"/>
    <property type="match status" value="1"/>
</dbReference>
<keyword evidence="10" id="KW-0175">Coiled coil</keyword>
<dbReference type="SUPFAM" id="SSF52540">
    <property type="entry name" value="P-loop containing nucleoside triphosphate hydrolases"/>
    <property type="match status" value="1"/>
</dbReference>
<dbReference type="GO" id="GO:0048500">
    <property type="term" value="C:signal recognition particle"/>
    <property type="evidence" value="ECO:0007669"/>
    <property type="project" value="UniProtKB-UniRule"/>
</dbReference>
<evidence type="ECO:0000256" key="11">
    <source>
        <dbReference type="SAM" id="MobiDB-lite"/>
    </source>
</evidence>
<dbReference type="Proteomes" id="UP000049979">
    <property type="component" value="Unassembled WGS sequence"/>
</dbReference>
<keyword evidence="2 9" id="KW-0547">Nucleotide-binding</keyword>
<dbReference type="InterPro" id="IPR000897">
    <property type="entry name" value="SRP54_GTPase_dom"/>
</dbReference>
<protein>
    <recommendedName>
        <fullName evidence="9">Signal recognition particle protein</fullName>
        <ecNumber evidence="9">3.6.5.4</ecNumber>
    </recommendedName>
    <alternativeName>
        <fullName evidence="9">Fifty-four homolog</fullName>
    </alternativeName>
</protein>
<keyword evidence="3 9" id="KW-0378">Hydrolase</keyword>
<keyword evidence="7 9" id="KW-0687">Ribonucleoprotein</keyword>
<evidence type="ECO:0000256" key="5">
    <source>
        <dbReference type="ARBA" id="ARBA00023134"/>
    </source>
</evidence>
<dbReference type="SMART" id="SM00963">
    <property type="entry name" value="SRP54_N"/>
    <property type="match status" value="1"/>
</dbReference>
<dbReference type="GO" id="GO:0003924">
    <property type="term" value="F:GTPase activity"/>
    <property type="evidence" value="ECO:0007669"/>
    <property type="project" value="UniProtKB-UniRule"/>
</dbReference>
<dbReference type="EMBL" id="CVRR01000048">
    <property type="protein sequence ID" value="CRL41443.1"/>
    <property type="molecule type" value="Genomic_DNA"/>
</dbReference>
<evidence type="ECO:0000256" key="4">
    <source>
        <dbReference type="ARBA" id="ARBA00022884"/>
    </source>
</evidence>
<dbReference type="InterPro" id="IPR004780">
    <property type="entry name" value="SRP"/>
</dbReference>
<dbReference type="Pfam" id="PF02881">
    <property type="entry name" value="SRP54_N"/>
    <property type="match status" value="1"/>
</dbReference>
<dbReference type="GO" id="GO:0005525">
    <property type="term" value="F:GTP binding"/>
    <property type="evidence" value="ECO:0007669"/>
    <property type="project" value="UniProtKB-UniRule"/>
</dbReference>
<evidence type="ECO:0000256" key="7">
    <source>
        <dbReference type="ARBA" id="ARBA00023274"/>
    </source>
</evidence>
<organism evidence="13 14">
    <name type="scientific">Roseburia faecis</name>
    <dbReference type="NCBI Taxonomy" id="301302"/>
    <lineage>
        <taxon>Bacteria</taxon>
        <taxon>Bacillati</taxon>
        <taxon>Bacillota</taxon>
        <taxon>Clostridia</taxon>
        <taxon>Lachnospirales</taxon>
        <taxon>Lachnospiraceae</taxon>
        <taxon>Roseburia</taxon>
    </lineage>
</organism>
<dbReference type="Pfam" id="PF00448">
    <property type="entry name" value="SRP54"/>
    <property type="match status" value="1"/>
</dbReference>
<evidence type="ECO:0000256" key="6">
    <source>
        <dbReference type="ARBA" id="ARBA00023135"/>
    </source>
</evidence>
<comment type="domain">
    <text evidence="9">Composed of three domains: the N-terminal N domain, which is responsible for interactions with the ribosome, the central G domain, which binds GTP, and the C-terminal M domain, which binds the RNA and the signal sequence of the RNC.</text>
</comment>
<evidence type="ECO:0000313" key="14">
    <source>
        <dbReference type="Proteomes" id="UP000049979"/>
    </source>
</evidence>
<evidence type="ECO:0000256" key="2">
    <source>
        <dbReference type="ARBA" id="ARBA00022741"/>
    </source>
</evidence>
<comment type="subcellular location">
    <subcellularLocation>
        <location evidence="9">Cytoplasm</location>
    </subcellularLocation>
    <text evidence="9">The SRP-RNC complex is targeted to the cytoplasmic membrane.</text>
</comment>
<dbReference type="STRING" id="301302.ERS852420_01336"/>
<keyword evidence="9" id="KW-0963">Cytoplasm</keyword>
<proteinExistence type="inferred from homology"/>
<evidence type="ECO:0000256" key="8">
    <source>
        <dbReference type="ARBA" id="ARBA00048027"/>
    </source>
</evidence>
<dbReference type="SMART" id="SM00962">
    <property type="entry name" value="SRP54"/>
    <property type="match status" value="1"/>
</dbReference>
<dbReference type="PANTHER" id="PTHR11564">
    <property type="entry name" value="SIGNAL RECOGNITION PARTICLE 54K PROTEIN SRP54"/>
    <property type="match status" value="1"/>
</dbReference>
<comment type="catalytic activity">
    <reaction evidence="8 9">
        <text>GTP + H2O = GDP + phosphate + H(+)</text>
        <dbReference type="Rhea" id="RHEA:19669"/>
        <dbReference type="ChEBI" id="CHEBI:15377"/>
        <dbReference type="ChEBI" id="CHEBI:15378"/>
        <dbReference type="ChEBI" id="CHEBI:37565"/>
        <dbReference type="ChEBI" id="CHEBI:43474"/>
        <dbReference type="ChEBI" id="CHEBI:58189"/>
        <dbReference type="EC" id="3.6.5.4"/>
    </reaction>
</comment>
<evidence type="ECO:0000313" key="13">
    <source>
        <dbReference type="EMBL" id="CRL41443.1"/>
    </source>
</evidence>
<evidence type="ECO:0000256" key="9">
    <source>
        <dbReference type="HAMAP-Rule" id="MF_00306"/>
    </source>
</evidence>
<gene>
    <name evidence="9" type="primary">ffh</name>
    <name evidence="13" type="ORF">M72_12321</name>
</gene>
<feature type="domain" description="SRP54-type proteins GTP-binding" evidence="12">
    <location>
        <begin position="270"/>
        <end position="283"/>
    </location>
</feature>
<feature type="coiled-coil region" evidence="10">
    <location>
        <begin position="298"/>
        <end position="325"/>
    </location>
</feature>
<dbReference type="CDD" id="cd18539">
    <property type="entry name" value="SRP_G"/>
    <property type="match status" value="1"/>
</dbReference>
<dbReference type="InterPro" id="IPR036891">
    <property type="entry name" value="Signal_recog_part_SRP54_M_sf"/>
</dbReference>
<feature type="region of interest" description="Disordered" evidence="11">
    <location>
        <begin position="433"/>
        <end position="452"/>
    </location>
</feature>
<accession>A0A0M6WXA5</accession>
<keyword evidence="14" id="KW-1185">Reference proteome</keyword>
<dbReference type="Pfam" id="PF02978">
    <property type="entry name" value="SRP_SPB"/>
    <property type="match status" value="1"/>
</dbReference>